<accession>A0A3Q4GUJ2</accession>
<evidence type="ECO:0000256" key="2">
    <source>
        <dbReference type="ARBA" id="ARBA00004609"/>
    </source>
</evidence>
<dbReference type="GO" id="GO:0045202">
    <property type="term" value="C:synapse"/>
    <property type="evidence" value="ECO:0007669"/>
    <property type="project" value="TreeGrafter"/>
</dbReference>
<protein>
    <recommendedName>
        <fullName evidence="4">Glypican-1</fullName>
    </recommendedName>
</protein>
<evidence type="ECO:0000256" key="1">
    <source>
        <dbReference type="ARBA" id="ARBA00004239"/>
    </source>
</evidence>
<dbReference type="Proteomes" id="UP000261580">
    <property type="component" value="Unassembled WGS sequence"/>
</dbReference>
<keyword evidence="6" id="KW-0964">Secreted</keyword>
<keyword evidence="13 16" id="KW-0357">Heparan sulfate</keyword>
<evidence type="ECO:0000256" key="16">
    <source>
        <dbReference type="RuleBase" id="RU003519"/>
    </source>
</evidence>
<dbReference type="Ensembl" id="ENSNBRT00000013980.1">
    <property type="protein sequence ID" value="ENSNBRP00000013605.1"/>
    <property type="gene ID" value="ENSNBRG00000010550.1"/>
</dbReference>
<dbReference type="GeneTree" id="ENSGT01050000244897"/>
<name>A0A3Q4GUJ2_NEOBR</name>
<evidence type="ECO:0000313" key="18">
    <source>
        <dbReference type="Proteomes" id="UP000261580"/>
    </source>
</evidence>
<dbReference type="GO" id="GO:0098552">
    <property type="term" value="C:side of membrane"/>
    <property type="evidence" value="ECO:0007669"/>
    <property type="project" value="UniProtKB-KW"/>
</dbReference>
<dbReference type="GO" id="GO:0016477">
    <property type="term" value="P:cell migration"/>
    <property type="evidence" value="ECO:0007669"/>
    <property type="project" value="TreeGrafter"/>
</dbReference>
<proteinExistence type="inferred from homology"/>
<evidence type="ECO:0000256" key="4">
    <source>
        <dbReference type="ARBA" id="ARBA00014714"/>
    </source>
</evidence>
<sequence length="121" mass="13410">MKLLYCPHCRGVASAKPCSSYCANVMKGCLANQADLNPEWQNLIVHLTILLNKKNQKPSLDVVLSSIPVRIYEAVHYLQENMDAFTAKASLCDSTPILVFYLQITSSSSKPFTSVLVLFPC</sequence>
<evidence type="ECO:0000256" key="8">
    <source>
        <dbReference type="ARBA" id="ARBA00022729"/>
    </source>
</evidence>
<keyword evidence="18" id="KW-1185">Reference proteome</keyword>
<reference evidence="17" key="2">
    <citation type="submission" date="2025-09" db="UniProtKB">
        <authorList>
            <consortium name="Ensembl"/>
        </authorList>
    </citation>
    <scope>IDENTIFICATION</scope>
</reference>
<organism evidence="17 18">
    <name type="scientific">Neolamprologus brichardi</name>
    <name type="common">Fairy cichlid</name>
    <name type="synonym">Lamprologus brichardi</name>
    <dbReference type="NCBI Taxonomy" id="32507"/>
    <lineage>
        <taxon>Eukaryota</taxon>
        <taxon>Metazoa</taxon>
        <taxon>Chordata</taxon>
        <taxon>Craniata</taxon>
        <taxon>Vertebrata</taxon>
        <taxon>Euteleostomi</taxon>
        <taxon>Actinopterygii</taxon>
        <taxon>Neopterygii</taxon>
        <taxon>Teleostei</taxon>
        <taxon>Neoteleostei</taxon>
        <taxon>Acanthomorphata</taxon>
        <taxon>Ovalentaria</taxon>
        <taxon>Cichlomorphae</taxon>
        <taxon>Cichliformes</taxon>
        <taxon>Cichlidae</taxon>
        <taxon>African cichlids</taxon>
        <taxon>Pseudocrenilabrinae</taxon>
        <taxon>Lamprologini</taxon>
        <taxon>Neolamprologus</taxon>
    </lineage>
</organism>
<dbReference type="PANTHER" id="PTHR10822">
    <property type="entry name" value="GLYPICAN"/>
    <property type="match status" value="1"/>
</dbReference>
<dbReference type="GO" id="GO:1905475">
    <property type="term" value="P:regulation of protein localization to membrane"/>
    <property type="evidence" value="ECO:0007669"/>
    <property type="project" value="TreeGrafter"/>
</dbReference>
<evidence type="ECO:0000256" key="14">
    <source>
        <dbReference type="ARBA" id="ARBA00023288"/>
    </source>
</evidence>
<dbReference type="GO" id="GO:0009986">
    <property type="term" value="C:cell surface"/>
    <property type="evidence" value="ECO:0007669"/>
    <property type="project" value="TreeGrafter"/>
</dbReference>
<evidence type="ECO:0000256" key="3">
    <source>
        <dbReference type="ARBA" id="ARBA00010260"/>
    </source>
</evidence>
<evidence type="ECO:0000256" key="15">
    <source>
        <dbReference type="RuleBase" id="RU003518"/>
    </source>
</evidence>
<keyword evidence="8" id="KW-0732">Signal</keyword>
<dbReference type="GO" id="GO:0005886">
    <property type="term" value="C:plasma membrane"/>
    <property type="evidence" value="ECO:0007669"/>
    <property type="project" value="UniProtKB-SubCell"/>
</dbReference>
<comment type="function">
    <text evidence="16">Cell surface proteoglycan.</text>
</comment>
<keyword evidence="7 16" id="KW-0336">GPI-anchor</keyword>
<keyword evidence="10 16" id="KW-0472">Membrane</keyword>
<dbReference type="GO" id="GO:0040037">
    <property type="term" value="P:negative regulation of fibroblast growth factor receptor signaling pathway"/>
    <property type="evidence" value="ECO:0007669"/>
    <property type="project" value="TreeGrafter"/>
</dbReference>
<evidence type="ECO:0000256" key="11">
    <source>
        <dbReference type="ARBA" id="ARBA00023157"/>
    </source>
</evidence>
<reference evidence="17" key="1">
    <citation type="submission" date="2025-08" db="UniProtKB">
        <authorList>
            <consortium name="Ensembl"/>
        </authorList>
    </citation>
    <scope>IDENTIFICATION</scope>
</reference>
<dbReference type="PANTHER" id="PTHR10822:SF8">
    <property type="entry name" value="GLYPICAN-1"/>
    <property type="match status" value="1"/>
</dbReference>
<evidence type="ECO:0000256" key="7">
    <source>
        <dbReference type="ARBA" id="ARBA00022622"/>
    </source>
</evidence>
<evidence type="ECO:0000256" key="10">
    <source>
        <dbReference type="ARBA" id="ARBA00023136"/>
    </source>
</evidence>
<dbReference type="GO" id="GO:0005576">
    <property type="term" value="C:extracellular region"/>
    <property type="evidence" value="ECO:0007669"/>
    <property type="project" value="UniProtKB-SubCell"/>
</dbReference>
<comment type="subcellular location">
    <subcellularLocation>
        <location evidence="2 16">Cell membrane</location>
        <topology evidence="2 16">Lipid-anchor</topology>
        <topology evidence="2 16">GPI-anchor</topology>
    </subcellularLocation>
    <subcellularLocation>
        <location evidence="1">Secreted</location>
        <location evidence="1">Extracellular space</location>
    </subcellularLocation>
</comment>
<evidence type="ECO:0000256" key="9">
    <source>
        <dbReference type="ARBA" id="ARBA00022974"/>
    </source>
</evidence>
<dbReference type="STRING" id="32507.ENSNBRP00000013605"/>
<dbReference type="Pfam" id="PF01153">
    <property type="entry name" value="Glypican"/>
    <property type="match status" value="1"/>
</dbReference>
<dbReference type="OMA" id="KVWERRD"/>
<keyword evidence="11" id="KW-1015">Disulfide bond</keyword>
<evidence type="ECO:0000313" key="17">
    <source>
        <dbReference type="Ensembl" id="ENSNBRP00000013605.1"/>
    </source>
</evidence>
<dbReference type="InterPro" id="IPR001863">
    <property type="entry name" value="Glypican"/>
</dbReference>
<dbReference type="AlphaFoldDB" id="A0A3Q4GUJ2"/>
<dbReference type="InterPro" id="IPR019803">
    <property type="entry name" value="Glypican_CS"/>
</dbReference>
<evidence type="ECO:0000256" key="13">
    <source>
        <dbReference type="ARBA" id="ARBA00023207"/>
    </source>
</evidence>
<keyword evidence="5" id="KW-1003">Cell membrane</keyword>
<dbReference type="GO" id="GO:0017134">
    <property type="term" value="F:fibroblast growth factor binding"/>
    <property type="evidence" value="ECO:0007669"/>
    <property type="project" value="TreeGrafter"/>
</dbReference>
<dbReference type="Bgee" id="ENSNBRG00000010550">
    <property type="expression patterns" value="Expressed in mesonephros and 3 other cell types or tissues"/>
</dbReference>
<dbReference type="PROSITE" id="PS01207">
    <property type="entry name" value="GLYPICAN"/>
    <property type="match status" value="1"/>
</dbReference>
<keyword evidence="14 16" id="KW-0449">Lipoprotein</keyword>
<evidence type="ECO:0000256" key="6">
    <source>
        <dbReference type="ARBA" id="ARBA00022525"/>
    </source>
</evidence>
<comment type="similarity">
    <text evidence="3 15">Belongs to the glypican family.</text>
</comment>
<keyword evidence="12" id="KW-0325">Glycoprotein</keyword>
<evidence type="ECO:0000256" key="5">
    <source>
        <dbReference type="ARBA" id="ARBA00022475"/>
    </source>
</evidence>
<keyword evidence="9 16" id="KW-0654">Proteoglycan</keyword>
<evidence type="ECO:0000256" key="12">
    <source>
        <dbReference type="ARBA" id="ARBA00023180"/>
    </source>
</evidence>